<protein>
    <submittedName>
        <fullName evidence="2">GyrI-like small molecule binding domain protein</fullName>
    </submittedName>
</protein>
<feature type="domain" description="AraC effector-binding" evidence="1">
    <location>
        <begin position="5"/>
        <end position="155"/>
    </location>
</feature>
<dbReference type="RefSeq" id="WP_032571112.1">
    <property type="nucleotide sequence ID" value="NZ_JGDM01000077.1"/>
</dbReference>
<accession>A0A015YGM0</accession>
<reference evidence="2 3" key="1">
    <citation type="submission" date="2014-02" db="EMBL/GenBank/DDBJ databases">
        <authorList>
            <person name="Sears C."/>
            <person name="Carroll K."/>
            <person name="Sack B.R."/>
            <person name="Qadri F."/>
            <person name="Myers L.L."/>
            <person name="Chung G.-T."/>
            <person name="Escheverria P."/>
            <person name="Fraser C.M."/>
            <person name="Sadzewicz L."/>
            <person name="Shefchek K.A."/>
            <person name="Tallon L."/>
            <person name="Das S.P."/>
            <person name="Daugherty S."/>
            <person name="Mongodin E.F."/>
        </authorList>
    </citation>
    <scope>NUCLEOTIDE SEQUENCE [LARGE SCALE GENOMIC DNA]</scope>
    <source>
        <strain evidence="2 3">2-F-2 #4</strain>
    </source>
</reference>
<dbReference type="Gene3D" id="3.20.80.10">
    <property type="entry name" value="Regulatory factor, effector binding domain"/>
    <property type="match status" value="1"/>
</dbReference>
<comment type="caution">
    <text evidence="2">The sequence shown here is derived from an EMBL/GenBank/DDBJ whole genome shotgun (WGS) entry which is preliminary data.</text>
</comment>
<evidence type="ECO:0000259" key="1">
    <source>
        <dbReference type="SMART" id="SM00871"/>
    </source>
</evidence>
<dbReference type="PATRIC" id="fig|1339280.3.peg.3272"/>
<dbReference type="EMBL" id="JGDM01000077">
    <property type="protein sequence ID" value="EXZ43413.1"/>
    <property type="molecule type" value="Genomic_DNA"/>
</dbReference>
<dbReference type="InterPro" id="IPR029442">
    <property type="entry name" value="GyrI-like"/>
</dbReference>
<dbReference type="SMART" id="SM00871">
    <property type="entry name" value="AraC_E_bind"/>
    <property type="match status" value="1"/>
</dbReference>
<sequence length="155" mass="17407">MGKISEIALFQQSETYALVVEIRTTVKEIAMVIGRSFMEIETLFKEQNAVMADVPFVEYLNFESMSEGIHMIIGFKSAKVLCGKGNIRAITIPGRKIVSCLHKGNYTELASLYREMQEWIAAKGYKSSGASIEYYYSKPGTSEEELVTKVEMPVL</sequence>
<dbReference type="InterPro" id="IPR011256">
    <property type="entry name" value="Reg_factor_effector_dom_sf"/>
</dbReference>
<dbReference type="InterPro" id="IPR010499">
    <property type="entry name" value="AraC_E-bd"/>
</dbReference>
<evidence type="ECO:0000313" key="2">
    <source>
        <dbReference type="EMBL" id="EXZ43413.1"/>
    </source>
</evidence>
<organism evidence="2 3">
    <name type="scientific">Bacteroides fragilis str. 2-F-2 #4</name>
    <dbReference type="NCBI Taxonomy" id="1339280"/>
    <lineage>
        <taxon>Bacteria</taxon>
        <taxon>Pseudomonadati</taxon>
        <taxon>Bacteroidota</taxon>
        <taxon>Bacteroidia</taxon>
        <taxon>Bacteroidales</taxon>
        <taxon>Bacteroidaceae</taxon>
        <taxon>Bacteroides</taxon>
    </lineage>
</organism>
<dbReference type="Proteomes" id="UP000022272">
    <property type="component" value="Unassembled WGS sequence"/>
</dbReference>
<dbReference type="Pfam" id="PF06445">
    <property type="entry name" value="GyrI-like"/>
    <property type="match status" value="1"/>
</dbReference>
<gene>
    <name evidence="2" type="ORF">M076_3423</name>
</gene>
<dbReference type="SUPFAM" id="SSF55136">
    <property type="entry name" value="Probable bacterial effector-binding domain"/>
    <property type="match status" value="1"/>
</dbReference>
<name>A0A015YGM0_BACFG</name>
<evidence type="ECO:0000313" key="3">
    <source>
        <dbReference type="Proteomes" id="UP000022272"/>
    </source>
</evidence>
<proteinExistence type="predicted"/>
<dbReference type="AlphaFoldDB" id="A0A015YGM0"/>